<comment type="similarity">
    <text evidence="1">Belongs to the DNA mismatch repair MutL/HexB family.</text>
</comment>
<feature type="compositionally biased region" description="Polar residues" evidence="3">
    <location>
        <begin position="668"/>
        <end position="678"/>
    </location>
</feature>
<reference evidence="5" key="2">
    <citation type="journal article" date="2023" name="Science">
        <title>Genomic signatures of disease resistance in endangered staghorn corals.</title>
        <authorList>
            <person name="Vollmer S.V."/>
            <person name="Selwyn J.D."/>
            <person name="Despard B.A."/>
            <person name="Roesel C.L."/>
        </authorList>
    </citation>
    <scope>NUCLEOTIDE SEQUENCE</scope>
    <source>
        <strain evidence="5">K2</strain>
    </source>
</reference>
<dbReference type="SMART" id="SM01340">
    <property type="entry name" value="DNA_mis_repair"/>
    <property type="match status" value="1"/>
</dbReference>
<dbReference type="GO" id="GO:0006298">
    <property type="term" value="P:mismatch repair"/>
    <property type="evidence" value="ECO:0007669"/>
    <property type="project" value="InterPro"/>
</dbReference>
<dbReference type="InterPro" id="IPR014721">
    <property type="entry name" value="Ribsml_uS5_D2-typ_fold_subgr"/>
</dbReference>
<evidence type="ECO:0000313" key="5">
    <source>
        <dbReference type="EMBL" id="KAK2561339.1"/>
    </source>
</evidence>
<dbReference type="PANTHER" id="PTHR10073">
    <property type="entry name" value="DNA MISMATCH REPAIR PROTEIN MLH, PMS, MUTL"/>
    <property type="match status" value="1"/>
</dbReference>
<dbReference type="PROSITE" id="PS00058">
    <property type="entry name" value="DNA_MISMATCH_REPAIR_1"/>
    <property type="match status" value="1"/>
</dbReference>
<dbReference type="GO" id="GO:0016887">
    <property type="term" value="F:ATP hydrolysis activity"/>
    <property type="evidence" value="ECO:0007669"/>
    <property type="project" value="InterPro"/>
</dbReference>
<dbReference type="Gene3D" id="3.30.565.10">
    <property type="entry name" value="Histidine kinase-like ATPase, C-terminal domain"/>
    <property type="match status" value="1"/>
</dbReference>
<comment type="caution">
    <text evidence="5">The sequence shown here is derived from an EMBL/GenBank/DDBJ whole genome shotgun (WGS) entry which is preliminary data.</text>
</comment>
<dbReference type="GO" id="GO:0030983">
    <property type="term" value="F:mismatched DNA binding"/>
    <property type="evidence" value="ECO:0007669"/>
    <property type="project" value="InterPro"/>
</dbReference>
<feature type="compositionally biased region" description="Polar residues" evidence="3">
    <location>
        <begin position="377"/>
        <end position="386"/>
    </location>
</feature>
<dbReference type="Proteomes" id="UP001249851">
    <property type="component" value="Unassembled WGS sequence"/>
</dbReference>
<evidence type="ECO:0000256" key="1">
    <source>
        <dbReference type="ARBA" id="ARBA00006082"/>
    </source>
</evidence>
<feature type="region of interest" description="Disordered" evidence="3">
    <location>
        <begin position="344"/>
        <end position="433"/>
    </location>
</feature>
<dbReference type="PANTHER" id="PTHR10073:SF54">
    <property type="entry name" value="PMS1 PROTEIN HOMOLOG 1"/>
    <property type="match status" value="1"/>
</dbReference>
<dbReference type="InterPro" id="IPR036890">
    <property type="entry name" value="HATPase_C_sf"/>
</dbReference>
<reference evidence="5" key="1">
    <citation type="journal article" date="2023" name="G3 (Bethesda)">
        <title>Whole genome assembly and annotation of the endangered Caribbean coral Acropora cervicornis.</title>
        <authorList>
            <person name="Selwyn J.D."/>
            <person name="Vollmer S.V."/>
        </authorList>
    </citation>
    <scope>NUCLEOTIDE SEQUENCE</scope>
    <source>
        <strain evidence="5">K2</strain>
    </source>
</reference>
<dbReference type="InterPro" id="IPR020568">
    <property type="entry name" value="Ribosomal_Su5_D2-typ_SF"/>
</dbReference>
<feature type="region of interest" description="Disordered" evidence="3">
    <location>
        <begin position="668"/>
        <end position="721"/>
    </location>
</feature>
<dbReference type="InterPro" id="IPR014762">
    <property type="entry name" value="DNA_mismatch_repair_CS"/>
</dbReference>
<dbReference type="Pfam" id="PF01119">
    <property type="entry name" value="DNA_mis_repair"/>
    <property type="match status" value="1"/>
</dbReference>
<dbReference type="SUPFAM" id="SSF55874">
    <property type="entry name" value="ATPase domain of HSP90 chaperone/DNA topoisomerase II/histidine kinase"/>
    <property type="match status" value="1"/>
</dbReference>
<dbReference type="AlphaFoldDB" id="A0AAD9QHN9"/>
<feature type="compositionally biased region" description="Polar residues" evidence="3">
    <location>
        <begin position="347"/>
        <end position="361"/>
    </location>
</feature>
<feature type="compositionally biased region" description="Polar residues" evidence="3">
    <location>
        <begin position="685"/>
        <end position="716"/>
    </location>
</feature>
<name>A0AAD9QHN9_ACRCE</name>
<protein>
    <submittedName>
        <fullName evidence="5">PMS1 protein-like protein 1</fullName>
    </submittedName>
</protein>
<proteinExistence type="inferred from homology"/>
<dbReference type="SUPFAM" id="SSF54211">
    <property type="entry name" value="Ribosomal protein S5 domain 2-like"/>
    <property type="match status" value="1"/>
</dbReference>
<dbReference type="NCBIfam" id="TIGR00585">
    <property type="entry name" value="mutl"/>
    <property type="match status" value="1"/>
</dbReference>
<dbReference type="FunFam" id="3.30.565.10:FF:000017">
    <property type="entry name" value="PMS1 homolog 1, mismatch repair system component"/>
    <property type="match status" value="1"/>
</dbReference>
<dbReference type="CDD" id="cd16926">
    <property type="entry name" value="HATPase_MutL-MLH-PMS-like"/>
    <property type="match status" value="1"/>
</dbReference>
<evidence type="ECO:0000259" key="4">
    <source>
        <dbReference type="SMART" id="SM01340"/>
    </source>
</evidence>
<dbReference type="Gene3D" id="3.30.230.10">
    <property type="match status" value="1"/>
</dbReference>
<evidence type="ECO:0000256" key="2">
    <source>
        <dbReference type="ARBA" id="ARBA00022763"/>
    </source>
</evidence>
<dbReference type="InterPro" id="IPR002099">
    <property type="entry name" value="MutL/Mlh/PMS"/>
</dbReference>
<gene>
    <name evidence="5" type="ORF">P5673_015837</name>
</gene>
<dbReference type="InterPro" id="IPR013507">
    <property type="entry name" value="DNA_mismatch_S5_2-like"/>
</dbReference>
<sequence length="1047" mass="115537">MNLLPPSTVKLIASSQVITSVSSAVKELIENSLDAGAGSIEVKLDGWGLEKIEVRDNGSGIKLEDAPFIAQPHYTSKISSDNDLKVLQTYGFRGEALGSLSSLSNLSVLTKTESEQVGTLYIIGRTGKVEASQPKPAPTGTTVTATNLFKNLPVRKQFSSNSKKCKEELKKVEDLVMAYGLIHPSLRISLRHNKSVVWQKNKVSNHRTALLSVFGTALLAQLGAIESCDGEMNVIGYLPRLGSDIEITGRTVNDRCFVFFNRRPVNAKFIHQLVRQYYSLHSNSTPSASNRYPIAFLSIELPPESIDVNLEPNKTSVMLTNKEELAILLTKLLDQFYSDAKNRIPESKSSCAGNINENGTRASKKSLPVNKKACHSDGSQVQSSKDASAVDGKCRGVEGTYHVPNGEHSVSPSSNFNCKHHRQGRSSKDHNDDCFDENGLFEKEQMDKHFERDTTCCLIDNTSFSNGDDLLVEGTSWKKPANATSVCSRNGFPSMDVVSCANGCGKDEALPLLSGQQDDSNTSLDAPSPVNNCLDSTAEQLSVGARANETFSTTSAQQDEAYPSGKEDVSLVPSLSSTEFCRMSDETIHEIHDTGALRNTGVKNCEGSHAIPVLSGKDKNGACENECLEKHQNSNSVRIPSTNKEKTLFSLNLDNLLDDSDLDITFENSSNEMSLQSDPSRDQTKQMNRASPASNVSFVTGNKSSTSAKGFSSENDWSMGRGIIDKQGNQVEPVTLLLPAPLCDNSPVTPLQRKRKHSSNQSRLSLSSKKIKKIPEITNQPLITKIMSPNPLQRKVLYKKTEVPFCLNALREVVKNRRKGQRSVDQNSTPDSLIGRLDPWGVWLMLKKGTDIVCANQYRIQEKLLFQRLMECHSLPKERIDRPITLSERIVGGPNQWIVLCSLSNKCDDPNVTRNLKENPFSSKGLETSIVNMKPVTDSENGETKYELCKMSTCIPFYGVPDLAELLELIHQKRAMECNALSSYRPFKVVHYLQGEAVRMSRSMSCRTNRGEVKDLLSRMEKQIDQGARECVHGHPFFKTIAKIPSE</sequence>
<feature type="compositionally biased region" description="Polar residues" evidence="3">
    <location>
        <begin position="408"/>
        <end position="417"/>
    </location>
</feature>
<feature type="region of interest" description="Disordered" evidence="3">
    <location>
        <begin position="743"/>
        <end position="767"/>
    </location>
</feature>
<feature type="compositionally biased region" description="Polar residues" evidence="3">
    <location>
        <begin position="514"/>
        <end position="531"/>
    </location>
</feature>
<evidence type="ECO:0000256" key="3">
    <source>
        <dbReference type="SAM" id="MobiDB-lite"/>
    </source>
</evidence>
<dbReference type="FunFam" id="3.30.230.10:FF:000030">
    <property type="entry name" value="PMS1 homolog 1, mismatch repair system component"/>
    <property type="match status" value="1"/>
</dbReference>
<feature type="domain" description="DNA mismatch repair protein S5" evidence="4">
    <location>
        <begin position="210"/>
        <end position="338"/>
    </location>
</feature>
<dbReference type="Pfam" id="PF13589">
    <property type="entry name" value="HATPase_c_3"/>
    <property type="match status" value="1"/>
</dbReference>
<organism evidence="5 6">
    <name type="scientific">Acropora cervicornis</name>
    <name type="common">Staghorn coral</name>
    <dbReference type="NCBI Taxonomy" id="6130"/>
    <lineage>
        <taxon>Eukaryota</taxon>
        <taxon>Metazoa</taxon>
        <taxon>Cnidaria</taxon>
        <taxon>Anthozoa</taxon>
        <taxon>Hexacorallia</taxon>
        <taxon>Scleractinia</taxon>
        <taxon>Astrocoeniina</taxon>
        <taxon>Acroporidae</taxon>
        <taxon>Acropora</taxon>
    </lineage>
</organism>
<dbReference type="EMBL" id="JARQWQ010000033">
    <property type="protein sequence ID" value="KAK2561339.1"/>
    <property type="molecule type" value="Genomic_DNA"/>
</dbReference>
<evidence type="ECO:0000313" key="6">
    <source>
        <dbReference type="Proteomes" id="UP001249851"/>
    </source>
</evidence>
<keyword evidence="2" id="KW-0227">DNA damage</keyword>
<feature type="region of interest" description="Disordered" evidence="3">
    <location>
        <begin position="511"/>
        <end position="531"/>
    </location>
</feature>
<dbReference type="InterPro" id="IPR038973">
    <property type="entry name" value="MutL/Mlh/Pms-like"/>
</dbReference>
<dbReference type="GO" id="GO:0032389">
    <property type="term" value="C:MutLalpha complex"/>
    <property type="evidence" value="ECO:0007669"/>
    <property type="project" value="TreeGrafter"/>
</dbReference>
<keyword evidence="6" id="KW-1185">Reference proteome</keyword>
<accession>A0AAD9QHN9</accession>
<dbReference type="GO" id="GO:0140664">
    <property type="term" value="F:ATP-dependent DNA damage sensor activity"/>
    <property type="evidence" value="ECO:0007669"/>
    <property type="project" value="InterPro"/>
</dbReference>
<dbReference type="GO" id="GO:0005524">
    <property type="term" value="F:ATP binding"/>
    <property type="evidence" value="ECO:0007669"/>
    <property type="project" value="InterPro"/>
</dbReference>